<dbReference type="eggNOG" id="ENOG502QQ00">
    <property type="taxonomic scope" value="Eukaryota"/>
</dbReference>
<dbReference type="Proteomes" id="UP000008810">
    <property type="component" value="Chromosome 4"/>
</dbReference>
<accession>I1IN33</accession>
<proteinExistence type="predicted"/>
<dbReference type="HOGENOM" id="CLU_039572_3_0_1"/>
<feature type="region of interest" description="Disordered" evidence="1">
    <location>
        <begin position="407"/>
        <end position="429"/>
    </location>
</feature>
<dbReference type="PANTHER" id="PTHR31681">
    <property type="entry name" value="C2H2-LIKE ZINC FINGER PROTEIN"/>
    <property type="match status" value="1"/>
</dbReference>
<evidence type="ECO:0000313" key="5">
    <source>
        <dbReference type="Proteomes" id="UP000008810"/>
    </source>
</evidence>
<evidence type="ECO:0000256" key="1">
    <source>
        <dbReference type="SAM" id="MobiDB-lite"/>
    </source>
</evidence>
<dbReference type="OMA" id="CNSIPHC"/>
<feature type="domain" description="C2H2-type" evidence="2">
    <location>
        <begin position="219"/>
        <end position="240"/>
    </location>
</feature>
<dbReference type="EnsemblPlants" id="KQJ89215">
    <property type="protein sequence ID" value="KQJ89215"/>
    <property type="gene ID" value="BRADI_4g24244v3"/>
</dbReference>
<dbReference type="PROSITE" id="PS00028">
    <property type="entry name" value="ZINC_FINGER_C2H2_1"/>
    <property type="match status" value="1"/>
</dbReference>
<reference evidence="3" key="2">
    <citation type="submission" date="2017-06" db="EMBL/GenBank/DDBJ databases">
        <title>WGS assembly of Brachypodium distachyon.</title>
        <authorList>
            <consortium name="The International Brachypodium Initiative"/>
            <person name="Lucas S."/>
            <person name="Harmon-Smith M."/>
            <person name="Lail K."/>
            <person name="Tice H."/>
            <person name="Grimwood J."/>
            <person name="Bruce D."/>
            <person name="Barry K."/>
            <person name="Shu S."/>
            <person name="Lindquist E."/>
            <person name="Wang M."/>
            <person name="Pitluck S."/>
            <person name="Vogel J.P."/>
            <person name="Garvin D.F."/>
            <person name="Mockler T.C."/>
            <person name="Schmutz J."/>
            <person name="Rokhsar D."/>
            <person name="Bevan M.W."/>
        </authorList>
    </citation>
    <scope>NUCLEOTIDE SEQUENCE</scope>
    <source>
        <strain evidence="3">Bd21</strain>
    </source>
</reference>
<feature type="compositionally biased region" description="Low complexity" evidence="1">
    <location>
        <begin position="104"/>
        <end position="113"/>
    </location>
</feature>
<dbReference type="SUPFAM" id="SSF56399">
    <property type="entry name" value="ADP-ribosylation"/>
    <property type="match status" value="1"/>
</dbReference>
<dbReference type="STRING" id="15368.I1IN33"/>
<feature type="region of interest" description="Disordered" evidence="1">
    <location>
        <begin position="1"/>
        <end position="77"/>
    </location>
</feature>
<keyword evidence="5" id="KW-1185">Reference proteome</keyword>
<evidence type="ECO:0000313" key="4">
    <source>
        <dbReference type="EnsemblPlants" id="KQJ89215"/>
    </source>
</evidence>
<dbReference type="KEGG" id="bdi:100843588"/>
<dbReference type="AlphaFoldDB" id="I1IN33"/>
<reference evidence="3 4" key="1">
    <citation type="journal article" date="2010" name="Nature">
        <title>Genome sequencing and analysis of the model grass Brachypodium distachyon.</title>
        <authorList>
            <consortium name="International Brachypodium Initiative"/>
        </authorList>
    </citation>
    <scope>NUCLEOTIDE SEQUENCE [LARGE SCALE GENOMIC DNA]</scope>
    <source>
        <strain evidence="3 4">Bd21</strain>
    </source>
</reference>
<dbReference type="Gene3D" id="3.90.228.10">
    <property type="match status" value="1"/>
</dbReference>
<feature type="region of interest" description="Disordered" evidence="1">
    <location>
        <begin position="92"/>
        <end position="124"/>
    </location>
</feature>
<dbReference type="GeneID" id="100843588"/>
<dbReference type="Gramene" id="KQJ89215">
    <property type="protein sequence ID" value="KQJ89215"/>
    <property type="gene ID" value="BRADI_4g24244v3"/>
</dbReference>
<organism evidence="3">
    <name type="scientific">Brachypodium distachyon</name>
    <name type="common">Purple false brome</name>
    <name type="synonym">Trachynia distachya</name>
    <dbReference type="NCBI Taxonomy" id="15368"/>
    <lineage>
        <taxon>Eukaryota</taxon>
        <taxon>Viridiplantae</taxon>
        <taxon>Streptophyta</taxon>
        <taxon>Embryophyta</taxon>
        <taxon>Tracheophyta</taxon>
        <taxon>Spermatophyta</taxon>
        <taxon>Magnoliopsida</taxon>
        <taxon>Liliopsida</taxon>
        <taxon>Poales</taxon>
        <taxon>Poaceae</taxon>
        <taxon>BOP clade</taxon>
        <taxon>Pooideae</taxon>
        <taxon>Stipodae</taxon>
        <taxon>Brachypodieae</taxon>
        <taxon>Brachypodium</taxon>
    </lineage>
</organism>
<gene>
    <name evidence="4" type="primary">LOC100843588</name>
    <name evidence="3" type="ORF">BRADI_4g24244v3</name>
</gene>
<feature type="compositionally biased region" description="Gly residues" evidence="1">
    <location>
        <begin position="411"/>
        <end position="420"/>
    </location>
</feature>
<evidence type="ECO:0000313" key="3">
    <source>
        <dbReference type="EMBL" id="KQJ89215.1"/>
    </source>
</evidence>
<dbReference type="PANTHER" id="PTHR31681:SF109">
    <property type="entry name" value="OS11G0169400 PROTEIN"/>
    <property type="match status" value="1"/>
</dbReference>
<name>I1IN33_BRADI</name>
<dbReference type="RefSeq" id="XP_010239273.2">
    <property type="nucleotide sequence ID" value="XM_010240971.3"/>
</dbReference>
<dbReference type="OrthoDB" id="9514740at2759"/>
<dbReference type="InterPro" id="IPR013087">
    <property type="entry name" value="Znf_C2H2_type"/>
</dbReference>
<feature type="compositionally biased region" description="Basic and acidic residues" evidence="1">
    <location>
        <begin position="8"/>
        <end position="28"/>
    </location>
</feature>
<reference evidence="4" key="3">
    <citation type="submission" date="2018-08" db="UniProtKB">
        <authorList>
            <consortium name="EnsemblPlants"/>
        </authorList>
    </citation>
    <scope>IDENTIFICATION</scope>
    <source>
        <strain evidence="4">cv. Bd21</strain>
    </source>
</reference>
<dbReference type="EMBL" id="CM000883">
    <property type="protein sequence ID" value="KQJ89215.1"/>
    <property type="molecule type" value="Genomic_DNA"/>
</dbReference>
<sequence>MDILAAAGRDRGDNGAKKMSRAREEGKQKKQQMQSGGSFWAAMALKNRGQLPGVESKNSSSGGGGERKTKKKTTIGRSMSCAVKSICGTKESAVLSRGSRRSSGRSAASSSRSLKAPGSGAGGDAFSSVSVSVSASSSFNSETTVATTATTVSYSSSSSSSSSAASALSSPLSSVKAATGSGSFRKKKLPGGSYYECHSEAAALDPSAAAAAMAMMLPCAGCDEFFLSAESLELHKSTSHAVSELGAGDTSRSVVEIIFRSSWKKKPPSPSCCIERILKVRSSGNGAAARLEFEQYRARVMESAAASGDATRCAADGNELLRFFRSTTASHCSLGLANGGAALCSGAPSSQCELCGIIRDGFSIDGDGRIATAATSRLAHDMAAGGGGGEKRAMLVCRVVAGRVKKKKKSGNGGGNGGGSSDSSEEFDYDSVSSSSTSCSSELDELFVFNPSAILPCFVVIYTVAN</sequence>
<protein>
    <recommendedName>
        <fullName evidence="2">C2H2-type domain-containing protein</fullName>
    </recommendedName>
</protein>
<evidence type="ECO:0000259" key="2">
    <source>
        <dbReference type="PROSITE" id="PS00028"/>
    </source>
</evidence>